<dbReference type="STRING" id="371042.NG99_05240"/>
<keyword evidence="2 6" id="KW-0238">DNA-binding</keyword>
<dbReference type="EMBL" id="JRUQ01000019">
    <property type="protein sequence ID" value="KGT95045.1"/>
    <property type="molecule type" value="Genomic_DNA"/>
</dbReference>
<protein>
    <submittedName>
        <fullName evidence="6">DNA-binding protein</fullName>
    </submittedName>
</protein>
<dbReference type="eggNOG" id="COG0484">
    <property type="taxonomic scope" value="Bacteria"/>
</dbReference>
<dbReference type="FunFam" id="2.60.260.20:FF:000008">
    <property type="entry name" value="Curved DNA-binding protein"/>
    <property type="match status" value="1"/>
</dbReference>
<dbReference type="GO" id="GO:0042026">
    <property type="term" value="P:protein refolding"/>
    <property type="evidence" value="ECO:0007669"/>
    <property type="project" value="TreeGrafter"/>
</dbReference>
<dbReference type="SMART" id="SM00271">
    <property type="entry name" value="DnaJ"/>
    <property type="match status" value="1"/>
</dbReference>
<dbReference type="CDD" id="cd06257">
    <property type="entry name" value="DnaJ"/>
    <property type="match status" value="1"/>
</dbReference>
<dbReference type="SUPFAM" id="SSF49493">
    <property type="entry name" value="HSP40/DnaJ peptide-binding domain"/>
    <property type="match status" value="2"/>
</dbReference>
<dbReference type="Pfam" id="PF00226">
    <property type="entry name" value="DnaJ"/>
    <property type="match status" value="1"/>
</dbReference>
<dbReference type="Gene3D" id="1.10.287.110">
    <property type="entry name" value="DnaJ domain"/>
    <property type="match status" value="1"/>
</dbReference>
<comment type="caution">
    <text evidence="6">The sequence shown here is derived from an EMBL/GenBank/DDBJ whole genome shotgun (WGS) entry which is preliminary data.</text>
</comment>
<dbReference type="Gene3D" id="1.20.5.460">
    <property type="entry name" value="Single helix bin"/>
    <property type="match status" value="1"/>
</dbReference>
<evidence type="ECO:0000313" key="7">
    <source>
        <dbReference type="Proteomes" id="UP000030351"/>
    </source>
</evidence>
<dbReference type="GO" id="GO:0051082">
    <property type="term" value="F:unfolded protein binding"/>
    <property type="evidence" value="ECO:0007669"/>
    <property type="project" value="InterPro"/>
</dbReference>
<dbReference type="OrthoDB" id="9779889at2"/>
<organism evidence="6 7">
    <name type="scientific">Erwinia typographi</name>
    <dbReference type="NCBI Taxonomy" id="371042"/>
    <lineage>
        <taxon>Bacteria</taxon>
        <taxon>Pseudomonadati</taxon>
        <taxon>Pseudomonadota</taxon>
        <taxon>Gammaproteobacteria</taxon>
        <taxon>Enterobacterales</taxon>
        <taxon>Erwiniaceae</taxon>
        <taxon>Erwinia</taxon>
    </lineage>
</organism>
<proteinExistence type="predicted"/>
<accession>A0A0A3Z888</accession>
<dbReference type="GO" id="GO:0005737">
    <property type="term" value="C:cytoplasm"/>
    <property type="evidence" value="ECO:0007669"/>
    <property type="project" value="TreeGrafter"/>
</dbReference>
<dbReference type="CDD" id="cd10747">
    <property type="entry name" value="DnaJ_C"/>
    <property type="match status" value="1"/>
</dbReference>
<dbReference type="InterPro" id="IPR018253">
    <property type="entry name" value="DnaJ_domain_CS"/>
</dbReference>
<evidence type="ECO:0000256" key="2">
    <source>
        <dbReference type="ARBA" id="ARBA00023125"/>
    </source>
</evidence>
<feature type="region of interest" description="Disordered" evidence="4">
    <location>
        <begin position="70"/>
        <end position="94"/>
    </location>
</feature>
<dbReference type="Pfam" id="PF01556">
    <property type="entry name" value="DnaJ_C"/>
    <property type="match status" value="1"/>
</dbReference>
<dbReference type="PANTHER" id="PTHR43096:SF52">
    <property type="entry name" value="DNAJ HOMOLOG 1, MITOCHONDRIAL-RELATED"/>
    <property type="match status" value="1"/>
</dbReference>
<dbReference type="RefSeq" id="WP_034889109.1">
    <property type="nucleotide sequence ID" value="NZ_JRUQ01000019.1"/>
</dbReference>
<dbReference type="PRINTS" id="PR00625">
    <property type="entry name" value="JDOMAIN"/>
</dbReference>
<dbReference type="AlphaFoldDB" id="A0A0A3Z888"/>
<evidence type="ECO:0000256" key="1">
    <source>
        <dbReference type="ARBA" id="ARBA00022490"/>
    </source>
</evidence>
<dbReference type="InterPro" id="IPR036869">
    <property type="entry name" value="J_dom_sf"/>
</dbReference>
<dbReference type="GO" id="GO:0003677">
    <property type="term" value="F:DNA binding"/>
    <property type="evidence" value="ECO:0007669"/>
    <property type="project" value="UniProtKB-KW"/>
</dbReference>
<keyword evidence="1" id="KW-0963">Cytoplasm</keyword>
<keyword evidence="3" id="KW-0143">Chaperone</keyword>
<gene>
    <name evidence="6" type="ORF">NG99_05240</name>
</gene>
<dbReference type="Proteomes" id="UP000030351">
    <property type="component" value="Unassembled WGS sequence"/>
</dbReference>
<name>A0A0A3Z888_9GAMM</name>
<dbReference type="InterPro" id="IPR001623">
    <property type="entry name" value="DnaJ_domain"/>
</dbReference>
<evidence type="ECO:0000256" key="4">
    <source>
        <dbReference type="SAM" id="MobiDB-lite"/>
    </source>
</evidence>
<dbReference type="PROSITE" id="PS50076">
    <property type="entry name" value="DNAJ_2"/>
    <property type="match status" value="1"/>
</dbReference>
<evidence type="ECO:0000313" key="6">
    <source>
        <dbReference type="EMBL" id="KGT95045.1"/>
    </source>
</evidence>
<evidence type="ECO:0000256" key="3">
    <source>
        <dbReference type="ARBA" id="ARBA00023186"/>
    </source>
</evidence>
<dbReference type="InterPro" id="IPR008971">
    <property type="entry name" value="HSP40/DnaJ_pept-bd"/>
</dbReference>
<evidence type="ECO:0000259" key="5">
    <source>
        <dbReference type="PROSITE" id="PS50076"/>
    </source>
</evidence>
<dbReference type="PANTHER" id="PTHR43096">
    <property type="entry name" value="DNAJ HOMOLOG 1, MITOCHONDRIAL-RELATED"/>
    <property type="match status" value="1"/>
</dbReference>
<dbReference type="FunFam" id="2.60.260.20:FF:000013">
    <property type="entry name" value="DnaJ subfamily B member 11"/>
    <property type="match status" value="1"/>
</dbReference>
<keyword evidence="7" id="KW-1185">Reference proteome</keyword>
<sequence length="315" mass="34455">MEFKDYYALLEVDPAADLKTIKTAYRRLARKYHPDVSTDANAEAKFKEMAEAYEVLKDSERRAEYDNLRLHRNDPRFAEPPPGQGGGQWQHAEGGSGDYSDFFESIFGRHASGFQGRTQRHPPRRGQDLEMEVPLFLEEALAGDSRNVSFPLPVLDEFGRQTDEVTKTLKVKIPAGVVDGERIRLKGQGVAGSQGAASGDLYLVIRLAPHPLFEVDGQNLQIVVPLAPWEAALGATIQVPTLTGKIALTVPAGSQNGQKMRIKGKGLAGKNSGGDLYAILKVVMPAKGDDKTAALWRELAEKAAFNPRSAWESAS</sequence>
<dbReference type="PROSITE" id="PS00636">
    <property type="entry name" value="DNAJ_1"/>
    <property type="match status" value="1"/>
</dbReference>
<dbReference type="Gene3D" id="2.60.260.20">
    <property type="entry name" value="Urease metallochaperone UreE, N-terminal domain"/>
    <property type="match status" value="2"/>
</dbReference>
<dbReference type="InterPro" id="IPR002939">
    <property type="entry name" value="DnaJ_C"/>
</dbReference>
<dbReference type="SUPFAM" id="SSF46565">
    <property type="entry name" value="Chaperone J-domain"/>
    <property type="match status" value="1"/>
</dbReference>
<reference evidence="6 7" key="1">
    <citation type="submission" date="2014-10" db="EMBL/GenBank/DDBJ databases">
        <title>Genome sequence of Erwinia typographi M043b.</title>
        <authorList>
            <person name="Chan K.-G."/>
            <person name="Tan W.-S."/>
        </authorList>
    </citation>
    <scope>NUCLEOTIDE SEQUENCE [LARGE SCALE GENOMIC DNA]</scope>
    <source>
        <strain evidence="6 7">M043b</strain>
    </source>
</reference>
<feature type="domain" description="J" evidence="5">
    <location>
        <begin position="5"/>
        <end position="69"/>
    </location>
</feature>
<dbReference type="NCBIfam" id="NF007618">
    <property type="entry name" value="PRK10266.1"/>
    <property type="match status" value="1"/>
</dbReference>